<sequence>MGNDEIEIDLLEIFHILVGRLWLILSAGLLAALVCLLLSSFVLTPYYESTTRIYILNKTENAAVSYSDVQIGTQLTKDYAELINSRYVLEEVIQKLSLDVEYKELLKKVSVETPTDTRIVAITVEDADPIQAMETANCIREVAGSHIQNVMDIEAVNVVEQANMPTEKAGPSVLKWTAIGGAIGVLIVCAIIIVRYLMDDTIKSSEDVEKYLGLSTLALIPAAADEAGSKKKKSSSQVRSGILSRRIGRA</sequence>
<evidence type="ECO:0000256" key="7">
    <source>
        <dbReference type="SAM" id="MobiDB-lite"/>
    </source>
</evidence>
<keyword evidence="10" id="KW-0808">Transferase</keyword>
<accession>A0A9X5GTQ5</accession>
<reference evidence="10" key="1">
    <citation type="submission" date="2018-09" db="EMBL/GenBank/DDBJ databases">
        <title>Murine metabolic-syndrome-specific gut microbial biobank.</title>
        <authorList>
            <person name="Liu C."/>
        </authorList>
    </citation>
    <scope>NUCLEOTIDE SEQUENCE</scope>
    <source>
        <strain evidence="10">D42-62</strain>
    </source>
</reference>
<organism evidence="10 11">
    <name type="scientific">Parablautia muri</name>
    <dbReference type="NCBI Taxonomy" id="2320879"/>
    <lineage>
        <taxon>Bacteria</taxon>
        <taxon>Bacillati</taxon>
        <taxon>Bacillota</taxon>
        <taxon>Clostridia</taxon>
        <taxon>Lachnospirales</taxon>
        <taxon>Lachnospiraceae</taxon>
        <taxon>Parablautia</taxon>
    </lineage>
</organism>
<evidence type="ECO:0000259" key="9">
    <source>
        <dbReference type="Pfam" id="PF02706"/>
    </source>
</evidence>
<keyword evidence="5 8" id="KW-1133">Transmembrane helix</keyword>
<evidence type="ECO:0000313" key="10">
    <source>
        <dbReference type="EMBL" id="NBJ94030.1"/>
    </source>
</evidence>
<dbReference type="Proteomes" id="UP001154420">
    <property type="component" value="Unassembled WGS sequence"/>
</dbReference>
<name>A0A9X5GTQ5_9FIRM</name>
<proteinExistence type="inferred from homology"/>
<evidence type="ECO:0000313" key="11">
    <source>
        <dbReference type="Proteomes" id="UP001154420"/>
    </source>
</evidence>
<evidence type="ECO:0000256" key="6">
    <source>
        <dbReference type="ARBA" id="ARBA00023136"/>
    </source>
</evidence>
<dbReference type="Pfam" id="PF02706">
    <property type="entry name" value="Wzz"/>
    <property type="match status" value="1"/>
</dbReference>
<evidence type="ECO:0000256" key="8">
    <source>
        <dbReference type="SAM" id="Phobius"/>
    </source>
</evidence>
<comment type="caution">
    <text evidence="10">The sequence shown here is derived from an EMBL/GenBank/DDBJ whole genome shotgun (WGS) entry which is preliminary data.</text>
</comment>
<dbReference type="OrthoDB" id="2360475at2"/>
<feature type="transmembrane region" description="Helical" evidence="8">
    <location>
        <begin position="173"/>
        <end position="197"/>
    </location>
</feature>
<feature type="region of interest" description="Disordered" evidence="7">
    <location>
        <begin position="227"/>
        <end position="250"/>
    </location>
</feature>
<keyword evidence="10" id="KW-0418">Kinase</keyword>
<dbReference type="AlphaFoldDB" id="A0A9X5GTQ5"/>
<evidence type="ECO:0000256" key="3">
    <source>
        <dbReference type="ARBA" id="ARBA00022475"/>
    </source>
</evidence>
<keyword evidence="3" id="KW-1003">Cell membrane</keyword>
<keyword evidence="4 8" id="KW-0812">Transmembrane</keyword>
<dbReference type="PANTHER" id="PTHR32309">
    <property type="entry name" value="TYROSINE-PROTEIN KINASE"/>
    <property type="match status" value="1"/>
</dbReference>
<protein>
    <submittedName>
        <fullName evidence="10">Protein-tyrosine kinase</fullName>
    </submittedName>
</protein>
<keyword evidence="10" id="KW-0829">Tyrosine-protein kinase</keyword>
<feature type="domain" description="Polysaccharide chain length determinant N-terminal" evidence="9">
    <location>
        <begin position="7"/>
        <end position="96"/>
    </location>
</feature>
<keyword evidence="11" id="KW-1185">Reference proteome</keyword>
<evidence type="ECO:0000256" key="4">
    <source>
        <dbReference type="ARBA" id="ARBA00022692"/>
    </source>
</evidence>
<dbReference type="PANTHER" id="PTHR32309:SF13">
    <property type="entry name" value="FERRIC ENTEROBACTIN TRANSPORT PROTEIN FEPE"/>
    <property type="match status" value="1"/>
</dbReference>
<evidence type="ECO:0000256" key="5">
    <source>
        <dbReference type="ARBA" id="ARBA00022989"/>
    </source>
</evidence>
<evidence type="ECO:0000256" key="1">
    <source>
        <dbReference type="ARBA" id="ARBA00004651"/>
    </source>
</evidence>
<comment type="similarity">
    <text evidence="2">Belongs to the CpsC/CapA family.</text>
</comment>
<comment type="subcellular location">
    <subcellularLocation>
        <location evidence="1">Cell membrane</location>
        <topology evidence="1">Multi-pass membrane protein</topology>
    </subcellularLocation>
</comment>
<dbReference type="GO" id="GO:0005886">
    <property type="term" value="C:plasma membrane"/>
    <property type="evidence" value="ECO:0007669"/>
    <property type="project" value="UniProtKB-SubCell"/>
</dbReference>
<gene>
    <name evidence="10" type="ORF">D5281_15900</name>
</gene>
<dbReference type="InterPro" id="IPR050445">
    <property type="entry name" value="Bact_polysacc_biosynth/exp"/>
</dbReference>
<dbReference type="InterPro" id="IPR003856">
    <property type="entry name" value="LPS_length_determ_N"/>
</dbReference>
<evidence type="ECO:0000256" key="2">
    <source>
        <dbReference type="ARBA" id="ARBA00006683"/>
    </source>
</evidence>
<dbReference type="EMBL" id="QZDT01000028">
    <property type="protein sequence ID" value="NBJ94030.1"/>
    <property type="molecule type" value="Genomic_DNA"/>
</dbReference>
<feature type="transmembrane region" description="Helical" evidence="8">
    <location>
        <begin position="21"/>
        <end position="43"/>
    </location>
</feature>
<keyword evidence="6 8" id="KW-0472">Membrane</keyword>
<dbReference type="GO" id="GO:0004713">
    <property type="term" value="F:protein tyrosine kinase activity"/>
    <property type="evidence" value="ECO:0007669"/>
    <property type="project" value="UniProtKB-KW"/>
</dbReference>